<evidence type="ECO:0000313" key="2">
    <source>
        <dbReference type="EMBL" id="KAF9728978.1"/>
    </source>
</evidence>
<evidence type="ECO:0000313" key="3">
    <source>
        <dbReference type="Proteomes" id="UP000756921"/>
    </source>
</evidence>
<dbReference type="Proteomes" id="UP000756921">
    <property type="component" value="Unassembled WGS sequence"/>
</dbReference>
<protein>
    <submittedName>
        <fullName evidence="2">Histidine acid phosphatase</fullName>
    </submittedName>
</protein>
<proteinExistence type="predicted"/>
<sequence>MRSETETLVPVGKQQLFDSGTLHYYQYRHLYSNNGSKVISRTIKQRRMLESVKYFMAGDVSNCSLGNRVPTGSAQALCAYQIVVRAFSPVGRAIGKSYVNEALARMQHHVLYSPTALINTTLYNNTVTVCTQQALSLDFSHDSKTSSIVAFDLTQFAEYLSPTRTLPGREFVMAYIQPFARCLDIEVIQNLLQQISIVL</sequence>
<keyword evidence="1" id="KW-0378">Hydrolase</keyword>
<comment type="caution">
    <text evidence="2">The sequence shown here is derived from an EMBL/GenBank/DDBJ whole genome shotgun (WGS) entry which is preliminary data.</text>
</comment>
<dbReference type="OrthoDB" id="6509975at2759"/>
<dbReference type="SUPFAM" id="SSF53254">
    <property type="entry name" value="Phosphoglycerate mutase-like"/>
    <property type="match status" value="2"/>
</dbReference>
<dbReference type="PANTHER" id="PTHR20963">
    <property type="entry name" value="MULTIPLE INOSITOL POLYPHOSPHATE PHOSPHATASE-RELATED"/>
    <property type="match status" value="1"/>
</dbReference>
<name>A0A9P6KJ41_9PLEO</name>
<keyword evidence="3" id="KW-1185">Reference proteome</keyword>
<dbReference type="AlphaFoldDB" id="A0A9P6KJ41"/>
<dbReference type="InterPro" id="IPR029033">
    <property type="entry name" value="His_PPase_superfam"/>
</dbReference>
<dbReference type="Gene3D" id="3.40.50.1240">
    <property type="entry name" value="Phosphoglycerate mutase-like"/>
    <property type="match status" value="2"/>
</dbReference>
<dbReference type="EMBL" id="WJXW01000017">
    <property type="protein sequence ID" value="KAF9728978.1"/>
    <property type="molecule type" value="Genomic_DNA"/>
</dbReference>
<reference evidence="2" key="1">
    <citation type="journal article" date="2020" name="Mol. Plant Microbe Interact.">
        <title>Genome Sequence of the Biocontrol Agent Coniothyrium minitans strain Conio (IMI 134523).</title>
        <authorList>
            <person name="Patel D."/>
            <person name="Shittu T.A."/>
            <person name="Baroncelli R."/>
            <person name="Muthumeenakshi S."/>
            <person name="Osborne T.H."/>
            <person name="Janganan T.K."/>
            <person name="Sreenivasaprasad S."/>
        </authorList>
    </citation>
    <scope>NUCLEOTIDE SEQUENCE</scope>
    <source>
        <strain evidence="2">Conio</strain>
    </source>
</reference>
<gene>
    <name evidence="2" type="ORF">PMIN01_12668</name>
</gene>
<accession>A0A9P6KJ41</accession>
<evidence type="ECO:0000256" key="1">
    <source>
        <dbReference type="ARBA" id="ARBA00022801"/>
    </source>
</evidence>
<dbReference type="Pfam" id="PF00328">
    <property type="entry name" value="His_Phos_2"/>
    <property type="match status" value="1"/>
</dbReference>
<organism evidence="2 3">
    <name type="scientific">Paraphaeosphaeria minitans</name>
    <dbReference type="NCBI Taxonomy" id="565426"/>
    <lineage>
        <taxon>Eukaryota</taxon>
        <taxon>Fungi</taxon>
        <taxon>Dikarya</taxon>
        <taxon>Ascomycota</taxon>
        <taxon>Pezizomycotina</taxon>
        <taxon>Dothideomycetes</taxon>
        <taxon>Pleosporomycetidae</taxon>
        <taxon>Pleosporales</taxon>
        <taxon>Massarineae</taxon>
        <taxon>Didymosphaeriaceae</taxon>
        <taxon>Paraphaeosphaeria</taxon>
    </lineage>
</organism>
<dbReference type="CDD" id="cd07061">
    <property type="entry name" value="HP_HAP_like"/>
    <property type="match status" value="1"/>
</dbReference>
<dbReference type="PANTHER" id="PTHR20963:SF43">
    <property type="entry name" value="PUTATIVE (AFU_ORTHOLOGUE AFUA_7G01240)-RELATED"/>
    <property type="match status" value="1"/>
</dbReference>
<dbReference type="GO" id="GO:0003993">
    <property type="term" value="F:acid phosphatase activity"/>
    <property type="evidence" value="ECO:0007669"/>
    <property type="project" value="TreeGrafter"/>
</dbReference>
<dbReference type="InterPro" id="IPR000560">
    <property type="entry name" value="His_Pase_clade-2"/>
</dbReference>